<keyword evidence="2" id="KW-1185">Reference proteome</keyword>
<dbReference type="Proteomes" id="UP001055156">
    <property type="component" value="Unassembled WGS sequence"/>
</dbReference>
<organism evidence="1 2">
    <name type="scientific">Methylobacterium organophilum</name>
    <dbReference type="NCBI Taxonomy" id="410"/>
    <lineage>
        <taxon>Bacteria</taxon>
        <taxon>Pseudomonadati</taxon>
        <taxon>Pseudomonadota</taxon>
        <taxon>Alphaproteobacteria</taxon>
        <taxon>Hyphomicrobiales</taxon>
        <taxon>Methylobacteriaceae</taxon>
        <taxon>Methylobacterium</taxon>
    </lineage>
</organism>
<reference evidence="1" key="2">
    <citation type="submission" date="2021-08" db="EMBL/GenBank/DDBJ databases">
        <authorList>
            <person name="Tani A."/>
            <person name="Ola A."/>
            <person name="Ogura Y."/>
            <person name="Katsura K."/>
            <person name="Hayashi T."/>
        </authorList>
    </citation>
    <scope>NUCLEOTIDE SEQUENCE</scope>
    <source>
        <strain evidence="1">NBRC 15689</strain>
    </source>
</reference>
<gene>
    <name evidence="1" type="ORF">LKMONMHP_4641</name>
</gene>
<reference evidence="1" key="1">
    <citation type="journal article" date="2021" name="Front. Microbiol.">
        <title>Comprehensive Comparative Genomics and Phenotyping of Methylobacterium Species.</title>
        <authorList>
            <person name="Alessa O."/>
            <person name="Ogura Y."/>
            <person name="Fujitani Y."/>
            <person name="Takami H."/>
            <person name="Hayashi T."/>
            <person name="Sahin N."/>
            <person name="Tani A."/>
        </authorList>
    </citation>
    <scope>NUCLEOTIDE SEQUENCE</scope>
    <source>
        <strain evidence="1">NBRC 15689</strain>
    </source>
</reference>
<evidence type="ECO:0000313" key="1">
    <source>
        <dbReference type="EMBL" id="GJE29755.1"/>
    </source>
</evidence>
<dbReference type="RefSeq" id="WP_238314968.1">
    <property type="nucleotide sequence ID" value="NZ_BPQV01000020.1"/>
</dbReference>
<dbReference type="EMBL" id="BPQV01000020">
    <property type="protein sequence ID" value="GJE29755.1"/>
    <property type="molecule type" value="Genomic_DNA"/>
</dbReference>
<sequence length="80" mass="8319">MSARSSLDDMISSAIADASGDPARLQDLTAALVSGLGLTIAMSAAGDRLRVGVICEDMAVHVYRQAERLSAVARMARGRA</sequence>
<protein>
    <submittedName>
        <fullName evidence="1">Uncharacterized protein</fullName>
    </submittedName>
</protein>
<comment type="caution">
    <text evidence="1">The sequence shown here is derived from an EMBL/GenBank/DDBJ whole genome shotgun (WGS) entry which is preliminary data.</text>
</comment>
<evidence type="ECO:0000313" key="2">
    <source>
        <dbReference type="Proteomes" id="UP001055156"/>
    </source>
</evidence>
<proteinExistence type="predicted"/>
<accession>A0ABQ4THY7</accession>
<name>A0ABQ4THY7_METOR</name>